<dbReference type="SUPFAM" id="SSF81296">
    <property type="entry name" value="E set domains"/>
    <property type="match status" value="1"/>
</dbReference>
<dbReference type="InterPro" id="IPR014756">
    <property type="entry name" value="Ig_E-set"/>
</dbReference>
<gene>
    <name evidence="2" type="ORF">D0Z08_12705</name>
</gene>
<evidence type="ECO:0000259" key="1">
    <source>
        <dbReference type="SMART" id="SM00429"/>
    </source>
</evidence>
<dbReference type="InterPro" id="IPR013783">
    <property type="entry name" value="Ig-like_fold"/>
</dbReference>
<dbReference type="Pfam" id="PF01833">
    <property type="entry name" value="TIG"/>
    <property type="match status" value="1"/>
</dbReference>
<dbReference type="Gene3D" id="2.60.40.10">
    <property type="entry name" value="Immunoglobulins"/>
    <property type="match status" value="1"/>
</dbReference>
<dbReference type="EMBL" id="QXGH01000016">
    <property type="protein sequence ID" value="RHW26626.1"/>
    <property type="molecule type" value="Genomic_DNA"/>
</dbReference>
<proteinExistence type="predicted"/>
<evidence type="ECO:0000313" key="3">
    <source>
        <dbReference type="Proteomes" id="UP000283644"/>
    </source>
</evidence>
<dbReference type="AlphaFoldDB" id="A0A417Y205"/>
<dbReference type="OrthoDB" id="3289082at2"/>
<accession>A0A417Y205</accession>
<feature type="domain" description="IPT/TIG" evidence="1">
    <location>
        <begin position="22"/>
        <end position="108"/>
    </location>
</feature>
<dbReference type="Proteomes" id="UP000283644">
    <property type="component" value="Unassembled WGS sequence"/>
</dbReference>
<dbReference type="InterPro" id="IPR002909">
    <property type="entry name" value="IPT_dom"/>
</dbReference>
<dbReference type="GO" id="GO:0005975">
    <property type="term" value="P:carbohydrate metabolic process"/>
    <property type="evidence" value="ECO:0007669"/>
    <property type="project" value="UniProtKB-ARBA"/>
</dbReference>
<dbReference type="SMART" id="SM00429">
    <property type="entry name" value="IPT"/>
    <property type="match status" value="1"/>
</dbReference>
<comment type="caution">
    <text evidence="2">The sequence shown here is derived from an EMBL/GenBank/DDBJ whole genome shotgun (WGS) entry which is preliminary data.</text>
</comment>
<protein>
    <recommendedName>
        <fullName evidence="1">IPT/TIG domain-containing protein</fullName>
    </recommendedName>
</protein>
<organism evidence="2 3">
    <name type="scientific">Nocardioides immobilis</name>
    <dbReference type="NCBI Taxonomy" id="2049295"/>
    <lineage>
        <taxon>Bacteria</taxon>
        <taxon>Bacillati</taxon>
        <taxon>Actinomycetota</taxon>
        <taxon>Actinomycetes</taxon>
        <taxon>Propionibacteriales</taxon>
        <taxon>Nocardioidaceae</taxon>
        <taxon>Nocardioides</taxon>
    </lineage>
</organism>
<reference evidence="2 3" key="1">
    <citation type="submission" date="2018-09" db="EMBL/GenBank/DDBJ databases">
        <title>Genome sequencing of Nocardioides immobilis CCTCC AB 2017083 for comparison to Nocardioides silvaticus.</title>
        <authorList>
            <person name="Li C."/>
            <person name="Wang G."/>
        </authorList>
    </citation>
    <scope>NUCLEOTIDE SEQUENCE [LARGE SCALE GENOMIC DNA]</scope>
    <source>
        <strain evidence="2 3">CCTCC AB 2017083</strain>
    </source>
</reference>
<sequence length="108" mass="10534">MPGSSGDGAPVHVTAHAQWLVAPAITGIAPPSGPLAGGTEVVITGSGFTGATAVSFGVRNPATSFTVDSDIQITAISPASATATTRNVRVTTGGGTSPAVAADLFTWQ</sequence>
<evidence type="ECO:0000313" key="2">
    <source>
        <dbReference type="EMBL" id="RHW26626.1"/>
    </source>
</evidence>
<keyword evidence="3" id="KW-1185">Reference proteome</keyword>
<name>A0A417Y205_9ACTN</name>
<dbReference type="CDD" id="cd00102">
    <property type="entry name" value="IPT"/>
    <property type="match status" value="1"/>
</dbReference>